<evidence type="ECO:0000256" key="11">
    <source>
        <dbReference type="SAM" id="MobiDB-lite"/>
    </source>
</evidence>
<evidence type="ECO:0000256" key="6">
    <source>
        <dbReference type="ARBA" id="ARBA00022801"/>
    </source>
</evidence>
<feature type="active site" description="Charge relay system" evidence="9 10">
    <location>
        <position position="534"/>
    </location>
</feature>
<dbReference type="CDD" id="cd04852">
    <property type="entry name" value="Peptidases_S8_3"/>
    <property type="match status" value="1"/>
</dbReference>
<dbReference type="PROSITE" id="PS00138">
    <property type="entry name" value="SUBTILASE_SER"/>
    <property type="match status" value="1"/>
</dbReference>
<dbReference type="InterPro" id="IPR010259">
    <property type="entry name" value="S8pro/Inhibitor_I9"/>
</dbReference>
<organism evidence="16 17">
    <name type="scientific">Hibiscus trionum</name>
    <name type="common">Flower of an hour</name>
    <dbReference type="NCBI Taxonomy" id="183268"/>
    <lineage>
        <taxon>Eukaryota</taxon>
        <taxon>Viridiplantae</taxon>
        <taxon>Streptophyta</taxon>
        <taxon>Embryophyta</taxon>
        <taxon>Tracheophyta</taxon>
        <taxon>Spermatophyta</taxon>
        <taxon>Magnoliopsida</taxon>
        <taxon>eudicotyledons</taxon>
        <taxon>Gunneridae</taxon>
        <taxon>Pentapetalae</taxon>
        <taxon>rosids</taxon>
        <taxon>malvids</taxon>
        <taxon>Malvales</taxon>
        <taxon>Malvaceae</taxon>
        <taxon>Malvoideae</taxon>
        <taxon>Hibiscus</taxon>
    </lineage>
</organism>
<gene>
    <name evidence="16" type="ORF">HRI_002783900</name>
</gene>
<dbReference type="FunFam" id="3.40.50.200:FF:000006">
    <property type="entry name" value="Subtilisin-like protease SBT1.5"/>
    <property type="match status" value="1"/>
</dbReference>
<evidence type="ECO:0000256" key="1">
    <source>
        <dbReference type="ARBA" id="ARBA00004613"/>
    </source>
</evidence>
<comment type="similarity">
    <text evidence="2 10">Belongs to the peptidase S8 family.</text>
</comment>
<keyword evidence="4 10" id="KW-0645">Protease</keyword>
<dbReference type="OrthoDB" id="206201at2759"/>
<feature type="domain" description="Subtilisin-like protease fibronectin type-III" evidence="15">
    <location>
        <begin position="646"/>
        <end position="744"/>
    </location>
</feature>
<evidence type="ECO:0000256" key="5">
    <source>
        <dbReference type="ARBA" id="ARBA00022729"/>
    </source>
</evidence>
<evidence type="ECO:0000256" key="12">
    <source>
        <dbReference type="SAM" id="SignalP"/>
    </source>
</evidence>
<dbReference type="Proteomes" id="UP001165190">
    <property type="component" value="Unassembled WGS sequence"/>
</dbReference>
<dbReference type="Gene3D" id="3.50.30.30">
    <property type="match status" value="1"/>
</dbReference>
<proteinExistence type="inferred from homology"/>
<dbReference type="Gene3D" id="3.40.50.200">
    <property type="entry name" value="Peptidase S8/S53 domain"/>
    <property type="match status" value="1"/>
</dbReference>
<dbReference type="InterPro" id="IPR036852">
    <property type="entry name" value="Peptidase_S8/S53_dom_sf"/>
</dbReference>
<evidence type="ECO:0000256" key="7">
    <source>
        <dbReference type="ARBA" id="ARBA00022825"/>
    </source>
</evidence>
<keyword evidence="3" id="KW-0964">Secreted</keyword>
<dbReference type="CDD" id="cd02120">
    <property type="entry name" value="PA_subtilisin_like"/>
    <property type="match status" value="1"/>
</dbReference>
<accession>A0A9W7M8A5</accession>
<sequence length="747" mass="80542">MRLCNYHRFILSFLLVLLLGINNAKSEHEEYKTYIVHMDHSLKPSSFLTHETWHRAILRSLAKPVHEKYVLLYSYNHVMHGFSARLTPSQAAEIKKSPAHIAIHEEKSGKLFTTHSPRFMGLTHSSGLWNASSYGEGVIIGMIDSGVWPESESFNEKGMPPVPTRWKGKCQNSTINPFPCNRKLIGAQVFIKGSQAAGESDSPDDTPRDFLGHGTHTSSTAAGNHVPGASQFGYAHGVARGIATAAHVAMYKVSSGGYIVESDVLAAMDQAIADGVDVMSLSLGFYQTPYFQDVIAIASLSAVQKGIAVVCAAGNDGSPNSTHNAAPWITTVGAGTLDRSFTATVTLGNDQTFEGKSKFPNRVLVIDTPLYYGKSDFDKAICRTGALNESEVSGNVVFCDNNNSTNVFAQAEELARNGAVAGILISDSAGELSFPSLILPSSSGALIKKYATEAADDAEVKIMRFVLTSFGTKPAPQVADFSSRGPDPINPNILKPDVIAPGVDVLAAFPPTIPVDQLDGYDLASDYALLSGTSMSAPHVAGVTALLKAVHSEWSPAAIRSALMTTAYTTDNNGTTLTDQTTNLPGTPLDYGAGHINPNKAMDPGLIYDIDWQGYVDFLCGLGYNDTEMKAILRQNQWNCSHEGTDVNYPSFVAMFSASSPNVKNFTRVVTNVGDDQSVYHAVVEITYGMMIRVEPTTLTFTNKYQKQSFVVSVQTYGKAPPVTYGYLKWVDQYGHIVASPVVVLNS</sequence>
<dbReference type="EMBL" id="BSYR01000024">
    <property type="protein sequence ID" value="GMI91146.1"/>
    <property type="molecule type" value="Genomic_DNA"/>
</dbReference>
<dbReference type="SUPFAM" id="SSF52743">
    <property type="entry name" value="Subtilisin-like"/>
    <property type="match status" value="1"/>
</dbReference>
<dbReference type="Gene3D" id="2.60.40.2310">
    <property type="match status" value="1"/>
</dbReference>
<name>A0A9W7M8A5_HIBTR</name>
<evidence type="ECO:0000259" key="15">
    <source>
        <dbReference type="Pfam" id="PF17766"/>
    </source>
</evidence>
<dbReference type="AlphaFoldDB" id="A0A9W7M8A5"/>
<dbReference type="GO" id="GO:0004252">
    <property type="term" value="F:serine-type endopeptidase activity"/>
    <property type="evidence" value="ECO:0007669"/>
    <property type="project" value="UniProtKB-UniRule"/>
</dbReference>
<dbReference type="GO" id="GO:0005576">
    <property type="term" value="C:extracellular region"/>
    <property type="evidence" value="ECO:0007669"/>
    <property type="project" value="UniProtKB-SubCell"/>
</dbReference>
<evidence type="ECO:0000256" key="8">
    <source>
        <dbReference type="ARBA" id="ARBA00023180"/>
    </source>
</evidence>
<dbReference type="InterPro" id="IPR041469">
    <property type="entry name" value="Subtilisin-like_FN3"/>
</dbReference>
<dbReference type="Pfam" id="PF17766">
    <property type="entry name" value="fn3_6"/>
    <property type="match status" value="1"/>
</dbReference>
<dbReference type="Pfam" id="PF05922">
    <property type="entry name" value="Inhibitor_I9"/>
    <property type="match status" value="1"/>
</dbReference>
<dbReference type="InterPro" id="IPR037045">
    <property type="entry name" value="S8pro/Inhibitor_I9_sf"/>
</dbReference>
<dbReference type="GO" id="GO:0006508">
    <property type="term" value="P:proteolysis"/>
    <property type="evidence" value="ECO:0007669"/>
    <property type="project" value="UniProtKB-KW"/>
</dbReference>
<reference evidence="16" key="1">
    <citation type="submission" date="2023-05" db="EMBL/GenBank/DDBJ databases">
        <title>Genome and transcriptome analyses reveal genes involved in the formation of fine ridges on petal epidermal cells in Hibiscus trionum.</title>
        <authorList>
            <person name="Koshimizu S."/>
            <person name="Masuda S."/>
            <person name="Ishii T."/>
            <person name="Shirasu K."/>
            <person name="Hoshino A."/>
            <person name="Arita M."/>
        </authorList>
    </citation>
    <scope>NUCLEOTIDE SEQUENCE</scope>
    <source>
        <strain evidence="16">Hamamatsu line</strain>
    </source>
</reference>
<keyword evidence="7 10" id="KW-0720">Serine protease</keyword>
<keyword evidence="8" id="KW-0325">Glycoprotein</keyword>
<evidence type="ECO:0000259" key="13">
    <source>
        <dbReference type="Pfam" id="PF00082"/>
    </source>
</evidence>
<dbReference type="InterPro" id="IPR023828">
    <property type="entry name" value="Peptidase_S8_Ser-AS"/>
</dbReference>
<keyword evidence="5 12" id="KW-0732">Signal</keyword>
<feature type="chain" id="PRO_5040920610" evidence="12">
    <location>
        <begin position="27"/>
        <end position="747"/>
    </location>
</feature>
<evidence type="ECO:0000256" key="9">
    <source>
        <dbReference type="PIRSR" id="PIRSR615500-1"/>
    </source>
</evidence>
<feature type="active site" description="Charge relay system" evidence="9 10">
    <location>
        <position position="144"/>
    </location>
</feature>
<feature type="signal peptide" evidence="12">
    <location>
        <begin position="1"/>
        <end position="26"/>
    </location>
</feature>
<protein>
    <submittedName>
        <fullName evidence="16">Subtilisin-like Serine protease 1.7</fullName>
    </submittedName>
</protein>
<keyword evidence="17" id="KW-1185">Reference proteome</keyword>
<dbReference type="Gene3D" id="3.30.70.80">
    <property type="entry name" value="Peptidase S8 propeptide/proteinase inhibitor I9"/>
    <property type="match status" value="1"/>
</dbReference>
<evidence type="ECO:0000313" key="17">
    <source>
        <dbReference type="Proteomes" id="UP001165190"/>
    </source>
</evidence>
<feature type="domain" description="Inhibitor I9" evidence="14">
    <location>
        <begin position="33"/>
        <end position="108"/>
    </location>
</feature>
<dbReference type="InterPro" id="IPR045051">
    <property type="entry name" value="SBT"/>
</dbReference>
<evidence type="ECO:0000256" key="4">
    <source>
        <dbReference type="ARBA" id="ARBA00022670"/>
    </source>
</evidence>
<comment type="caution">
    <text evidence="16">The sequence shown here is derived from an EMBL/GenBank/DDBJ whole genome shotgun (WGS) entry which is preliminary data.</text>
</comment>
<dbReference type="PROSITE" id="PS51892">
    <property type="entry name" value="SUBTILASE"/>
    <property type="match status" value="1"/>
</dbReference>
<dbReference type="InterPro" id="IPR034197">
    <property type="entry name" value="Peptidases_S8_3"/>
</dbReference>
<comment type="subcellular location">
    <subcellularLocation>
        <location evidence="1">Secreted</location>
    </subcellularLocation>
</comment>
<keyword evidence="6 10" id="KW-0378">Hydrolase</keyword>
<evidence type="ECO:0000256" key="2">
    <source>
        <dbReference type="ARBA" id="ARBA00011073"/>
    </source>
</evidence>
<dbReference type="PRINTS" id="PR00723">
    <property type="entry name" value="SUBTILISIN"/>
</dbReference>
<dbReference type="InterPro" id="IPR000209">
    <property type="entry name" value="Peptidase_S8/S53_dom"/>
</dbReference>
<evidence type="ECO:0000256" key="3">
    <source>
        <dbReference type="ARBA" id="ARBA00022525"/>
    </source>
</evidence>
<dbReference type="Pfam" id="PF00082">
    <property type="entry name" value="Peptidase_S8"/>
    <property type="match status" value="1"/>
</dbReference>
<feature type="domain" description="Peptidase S8/S53" evidence="13">
    <location>
        <begin position="135"/>
        <end position="578"/>
    </location>
</feature>
<feature type="region of interest" description="Disordered" evidence="11">
    <location>
        <begin position="195"/>
        <end position="224"/>
    </location>
</feature>
<feature type="active site" description="Charge relay system" evidence="9 10">
    <location>
        <position position="213"/>
    </location>
</feature>
<dbReference type="FunFam" id="3.30.70.80:FF:000003">
    <property type="entry name" value="Subtilisin-like protease SBT1.9"/>
    <property type="match status" value="1"/>
</dbReference>
<dbReference type="InterPro" id="IPR015500">
    <property type="entry name" value="Peptidase_S8_subtilisin-rel"/>
</dbReference>
<evidence type="ECO:0000313" key="16">
    <source>
        <dbReference type="EMBL" id="GMI91146.1"/>
    </source>
</evidence>
<evidence type="ECO:0000256" key="10">
    <source>
        <dbReference type="PROSITE-ProRule" id="PRU01240"/>
    </source>
</evidence>
<evidence type="ECO:0000259" key="14">
    <source>
        <dbReference type="Pfam" id="PF05922"/>
    </source>
</evidence>
<dbReference type="PANTHER" id="PTHR10795">
    <property type="entry name" value="PROPROTEIN CONVERTASE SUBTILISIN/KEXIN"/>
    <property type="match status" value="1"/>
</dbReference>